<dbReference type="OrthoDB" id="188715at2759"/>
<keyword evidence="2" id="KW-1185">Reference proteome</keyword>
<dbReference type="EMBL" id="FN648376">
    <property type="protein sequence ID" value="CBN74440.1"/>
    <property type="molecule type" value="Genomic_DNA"/>
</dbReference>
<accession>D8LI09</accession>
<protein>
    <submittedName>
        <fullName evidence="1">Mannitol 1-phosphate dehydrogenase</fullName>
        <ecNumber evidence="1">1.1.1.17</ecNumber>
    </submittedName>
</protein>
<dbReference type="Proteomes" id="UP000002630">
    <property type="component" value="Linkage Group LG13"/>
</dbReference>
<name>D8LI09_ECTSI</name>
<reference evidence="1 2" key="1">
    <citation type="journal article" date="2010" name="Nature">
        <title>The Ectocarpus genome and the independent evolution of multicellularity in brown algae.</title>
        <authorList>
            <person name="Cock J.M."/>
            <person name="Sterck L."/>
            <person name="Rouze P."/>
            <person name="Scornet D."/>
            <person name="Allen A.E."/>
            <person name="Amoutzias G."/>
            <person name="Anthouard V."/>
            <person name="Artiguenave F."/>
            <person name="Aury J.M."/>
            <person name="Badger J.H."/>
            <person name="Beszteri B."/>
            <person name="Billiau K."/>
            <person name="Bonnet E."/>
            <person name="Bothwell J.H."/>
            <person name="Bowler C."/>
            <person name="Boyen C."/>
            <person name="Brownlee C."/>
            <person name="Carrano C.J."/>
            <person name="Charrier B."/>
            <person name="Cho G.Y."/>
            <person name="Coelho S.M."/>
            <person name="Collen J."/>
            <person name="Corre E."/>
            <person name="Da Silva C."/>
            <person name="Delage L."/>
            <person name="Delaroque N."/>
            <person name="Dittami S.M."/>
            <person name="Doulbeau S."/>
            <person name="Elias M."/>
            <person name="Farnham G."/>
            <person name="Gachon C.M."/>
            <person name="Gschloessl B."/>
            <person name="Heesch S."/>
            <person name="Jabbari K."/>
            <person name="Jubin C."/>
            <person name="Kawai H."/>
            <person name="Kimura K."/>
            <person name="Kloareg B."/>
            <person name="Kupper F.C."/>
            <person name="Lang D."/>
            <person name="Le Bail A."/>
            <person name="Leblanc C."/>
            <person name="Lerouge P."/>
            <person name="Lohr M."/>
            <person name="Lopez P.J."/>
            <person name="Martens C."/>
            <person name="Maumus F."/>
            <person name="Michel G."/>
            <person name="Miranda-Saavedra D."/>
            <person name="Morales J."/>
            <person name="Moreau H."/>
            <person name="Motomura T."/>
            <person name="Nagasato C."/>
            <person name="Napoli C.A."/>
            <person name="Nelson D.R."/>
            <person name="Nyvall-Collen P."/>
            <person name="Peters A.F."/>
            <person name="Pommier C."/>
            <person name="Potin P."/>
            <person name="Poulain J."/>
            <person name="Quesneville H."/>
            <person name="Read B."/>
            <person name="Rensing S.A."/>
            <person name="Ritter A."/>
            <person name="Rousvoal S."/>
            <person name="Samanta M."/>
            <person name="Samson G."/>
            <person name="Schroeder D.C."/>
            <person name="Segurens B."/>
            <person name="Strittmatter M."/>
            <person name="Tonon T."/>
            <person name="Tregear J.W."/>
            <person name="Valentin K."/>
            <person name="von Dassow P."/>
            <person name="Yamagishi T."/>
            <person name="Van de Peer Y."/>
            <person name="Wincker P."/>
        </authorList>
    </citation>
    <scope>NUCLEOTIDE SEQUENCE [LARGE SCALE GENOMIC DNA]</scope>
    <source>
        <strain evidence="2">Ec32 / CCAP1310/4</strain>
    </source>
</reference>
<dbReference type="BRENDA" id="1.1.1.17">
    <property type="organism ID" value="13181"/>
</dbReference>
<dbReference type="AlphaFoldDB" id="D8LI09"/>
<evidence type="ECO:0000313" key="2">
    <source>
        <dbReference type="Proteomes" id="UP000002630"/>
    </source>
</evidence>
<dbReference type="EMBL" id="FN649738">
    <property type="protein sequence ID" value="CBN74440.1"/>
    <property type="molecule type" value="Genomic_DNA"/>
</dbReference>
<gene>
    <name evidence="1" type="primary">MPDH2</name>
    <name evidence="1" type="ORF">Esi_0020_0181</name>
</gene>
<dbReference type="OMA" id="LENEPPM"/>
<dbReference type="EC" id="1.1.1.17" evidence="1"/>
<sequence>MSDAVSRDIGPAVLSQLDNEAVRTYRMSYRRFRKGDSRGSRGEDPEAPADHVVPDELVPEVDGDHGVPGLSAAEIFNAEMFDALSRYRMDYRRHRMGAARGAKGEITALAMGPTSLTGNKRSSMKLPVGQLSALAAFRKAALHAAVARLTTFHVHIGAGRLGLGLVIPAIHASGKPYAIVQRPSRSWAAVTDKEGTEVGLKVNGEPTIEKMDVLKNGMVGGVAALPGGGLGEESRVFACTDEAESLKALAERATTFSISLGPSMSDVVLPLLSCIEPKADGERPALYACENDHDAVHKLQEALEGRVDVVSCMVDRICTERTITADWIEMGTEPSSGEIVVIAPPQGAPLPPFKGDHVQIPRIPAEAEYFCRRKILLVNGMHTTLAFITLCKLESGVLQGDGWKEHILVTPATATEQENALVWRWAVARVMYVMWEHEPDIIKAAHNINTDEELCRTLLRYAKTTLGRFSGVEDKAGRVLGGGVANRFEGRLNMIKSFLENEPPMRTGLRAKLLKLAGVKESDMREAVRSLVEQSSRFVGVKVNKPAAKVVVT</sequence>
<organism evidence="1 2">
    <name type="scientific">Ectocarpus siliculosus</name>
    <name type="common">Brown alga</name>
    <name type="synonym">Conferva siliculosa</name>
    <dbReference type="NCBI Taxonomy" id="2880"/>
    <lineage>
        <taxon>Eukaryota</taxon>
        <taxon>Sar</taxon>
        <taxon>Stramenopiles</taxon>
        <taxon>Ochrophyta</taxon>
        <taxon>PX clade</taxon>
        <taxon>Phaeophyceae</taxon>
        <taxon>Ectocarpales</taxon>
        <taxon>Ectocarpaceae</taxon>
        <taxon>Ectocarpus</taxon>
    </lineage>
</organism>
<proteinExistence type="predicted"/>
<dbReference type="InParanoid" id="D8LI09"/>
<evidence type="ECO:0000313" key="1">
    <source>
        <dbReference type="EMBL" id="CBN74440.1"/>
    </source>
</evidence>
<keyword evidence="1" id="KW-0560">Oxidoreductase</keyword>
<dbReference type="eggNOG" id="ENOG502S2EN">
    <property type="taxonomic scope" value="Eukaryota"/>
</dbReference>
<dbReference type="GO" id="GO:0008926">
    <property type="term" value="F:mannitol-1-phosphate 5-dehydrogenase activity"/>
    <property type="evidence" value="ECO:0007669"/>
    <property type="project" value="UniProtKB-EC"/>
</dbReference>